<name>A0A6S7BPI8_9BURK</name>
<accession>A0A6S7BPI8</accession>
<dbReference type="Proteomes" id="UP000494115">
    <property type="component" value="Unassembled WGS sequence"/>
</dbReference>
<evidence type="ECO:0000313" key="3">
    <source>
        <dbReference type="Proteomes" id="UP000494115"/>
    </source>
</evidence>
<protein>
    <submittedName>
        <fullName evidence="2">Uncharacterized protein</fullName>
    </submittedName>
</protein>
<evidence type="ECO:0000313" key="2">
    <source>
        <dbReference type="EMBL" id="CAB3808695.1"/>
    </source>
</evidence>
<dbReference type="AlphaFoldDB" id="A0A6S7BPI8"/>
<keyword evidence="3" id="KW-1185">Reference proteome</keyword>
<proteinExistence type="predicted"/>
<reference evidence="2 3" key="1">
    <citation type="submission" date="2020-04" db="EMBL/GenBank/DDBJ databases">
        <authorList>
            <person name="De Canck E."/>
        </authorList>
    </citation>
    <scope>NUCLEOTIDE SEQUENCE [LARGE SCALE GENOMIC DNA]</scope>
    <source>
        <strain evidence="2 3">LMG 28138</strain>
    </source>
</reference>
<gene>
    <name evidence="2" type="ORF">LMG28138_06061</name>
</gene>
<organism evidence="2 3">
    <name type="scientific">Pararobbsia alpina</name>
    <dbReference type="NCBI Taxonomy" id="621374"/>
    <lineage>
        <taxon>Bacteria</taxon>
        <taxon>Pseudomonadati</taxon>
        <taxon>Pseudomonadota</taxon>
        <taxon>Betaproteobacteria</taxon>
        <taxon>Burkholderiales</taxon>
        <taxon>Burkholderiaceae</taxon>
        <taxon>Pararobbsia</taxon>
    </lineage>
</organism>
<sequence length="193" mass="20894">MTSGITQQVSRHAYHWFSSHSIALNASVLGLDSAPARRCEYCVAREAGLGDGGLSDRRSRRVRLCFTRTSRAGLCSAPFGYSLLDSNLLRGLETSMTICRVAEKAAIRPLNSDVKTPMDASASVLRTIRCAIADTCTGLGPKATRRTISVGRHRRSRERTDSYVRDVCGVATSSGRHRQAPRRTSGALQPGAV</sequence>
<evidence type="ECO:0000256" key="1">
    <source>
        <dbReference type="SAM" id="MobiDB-lite"/>
    </source>
</evidence>
<feature type="region of interest" description="Disordered" evidence="1">
    <location>
        <begin position="173"/>
        <end position="193"/>
    </location>
</feature>
<dbReference type="EMBL" id="CADIKM010000143">
    <property type="protein sequence ID" value="CAB3808695.1"/>
    <property type="molecule type" value="Genomic_DNA"/>
</dbReference>